<dbReference type="InterPro" id="IPR038648">
    <property type="entry name" value="PHR_sf"/>
</dbReference>
<dbReference type="InterPro" id="IPR008979">
    <property type="entry name" value="Galactose-bd-like_sf"/>
</dbReference>
<dbReference type="CDD" id="cd16463">
    <property type="entry name" value="RING-H2_PHR"/>
    <property type="match status" value="1"/>
</dbReference>
<keyword evidence="12" id="KW-0966">Cell projection</keyword>
<comment type="similarity">
    <text evidence="4">Belongs to the RING-Cys relay (RCR) family.</text>
</comment>
<keyword evidence="10" id="KW-0833">Ubl conjugation pathway</keyword>
<dbReference type="PROSITE" id="PS50012">
    <property type="entry name" value="RCC1_3"/>
    <property type="match status" value="2"/>
</dbReference>
<feature type="compositionally biased region" description="Polar residues" evidence="15">
    <location>
        <begin position="3216"/>
        <end position="3229"/>
    </location>
</feature>
<comment type="pathway">
    <text evidence="3">Protein modification; protein ubiquitination.</text>
</comment>
<dbReference type="SMART" id="SM00184">
    <property type="entry name" value="RING"/>
    <property type="match status" value="1"/>
</dbReference>
<dbReference type="FunCoup" id="A0A7E5WN30">
    <property type="interactions" value="1918"/>
</dbReference>
<dbReference type="PROSITE" id="PS50089">
    <property type="entry name" value="ZF_RING_2"/>
    <property type="match status" value="1"/>
</dbReference>
<dbReference type="RefSeq" id="XP_026742160.1">
    <property type="nucleotide sequence ID" value="XM_026886359.1"/>
</dbReference>
<feature type="compositionally biased region" description="Basic and acidic residues" evidence="15">
    <location>
        <begin position="1618"/>
        <end position="1635"/>
    </location>
</feature>
<keyword evidence="7" id="KW-0479">Metal-binding</keyword>
<feature type="region of interest" description="Disordered" evidence="15">
    <location>
        <begin position="766"/>
        <end position="828"/>
    </location>
</feature>
<dbReference type="FunFam" id="3.30.40.10:FF:000078">
    <property type="entry name" value="E3 ubiquitin-protein ligase MYCBP2 isoform X1"/>
    <property type="match status" value="1"/>
</dbReference>
<dbReference type="SMART" id="SM01337">
    <property type="entry name" value="APC10"/>
    <property type="match status" value="1"/>
</dbReference>
<evidence type="ECO:0000256" key="11">
    <source>
        <dbReference type="ARBA" id="ARBA00022833"/>
    </source>
</evidence>
<dbReference type="InterPro" id="IPR004939">
    <property type="entry name" value="APC_su10/DOC_dom"/>
</dbReference>
<feature type="compositionally biased region" description="Basic and acidic residues" evidence="15">
    <location>
        <begin position="781"/>
        <end position="790"/>
    </location>
</feature>
<dbReference type="GO" id="GO:0008270">
    <property type="term" value="F:zinc ion binding"/>
    <property type="evidence" value="ECO:0007669"/>
    <property type="project" value="UniProtKB-KW"/>
</dbReference>
<dbReference type="PROSITE" id="PS51284">
    <property type="entry name" value="DOC"/>
    <property type="match status" value="1"/>
</dbReference>
<evidence type="ECO:0000256" key="10">
    <source>
        <dbReference type="ARBA" id="ARBA00022786"/>
    </source>
</evidence>
<evidence type="ECO:0000256" key="8">
    <source>
        <dbReference type="ARBA" id="ARBA00022737"/>
    </source>
</evidence>
<dbReference type="PROSITE" id="PS00626">
    <property type="entry name" value="RCC1_2"/>
    <property type="match status" value="2"/>
</dbReference>
<feature type="compositionally biased region" description="Basic and acidic residues" evidence="15">
    <location>
        <begin position="1581"/>
        <end position="1595"/>
    </location>
</feature>
<dbReference type="CTD" id="32429"/>
<feature type="region of interest" description="Disordered" evidence="15">
    <location>
        <begin position="2653"/>
        <end position="2793"/>
    </location>
</feature>
<sequence length="4392" mass="481692">MTLRMQVPELRCMEPENYKKYFRALCWSGTKKEKRSHKKIGKKEKLRRLKAANALAVCYAPALLGNPSQFAVYASVRRTILSRWKHLHGNVSELSDDSDSEDSAQLPPNKLPKITGIGLRTVFTLISQARFTDAHFCESALVALLDVLQGHAPEELAQEPTEIITNLHSMLVEVASGSGPSGKVELPTSLTALSSSCLIALSVARGEAELILNAVASLTMSPSALSEQYLQVPSNLTTLQRSVQSVILGSPSRNQWLNYGVPHQCLVNSFPVDLPSQLTAGSTELVVRSLVSDGCFLYVFTSKGLLKIGSGYGSSIRQHVYLYKPDFFASDRHGWLGYCKDKLYLRIGRKKTEVYEIDKETLEVRNLIRLEPGQPAPVEPKSAVFTDGNQLGLIVLTNFDNLTIRMYDADVQPERGEGTATTTLVSQKEINVHLLRRRTLMLGRSPFEDGLSRRAVELDAPIAMQLDDCDEDPLLSIYGGQDFALLTTASGKVYYTGKGSSLGYKASPQTGRWTLMKETIFSRNEAPNVKRCKVIQVAVGHEGVHAILVLDNGSALFTGIARRGEDGDAMKHRRTPKPTRPKKIFKAEGHFVVYAACNYGSTALVTRQGQLLMFGKDTQHCDSAGQVLGIRHERIIQVALGKAHAVALTNFGQVYTFGINNKGQCGREFGYTKEKLFPPRRRSDSKEDSRLCTGSHTWTTDYCRVCILCRECTGFSSACHCSHLPNRVPGEKCGCGEGDSGCAVCGVCRRCADAFVAASRPERAPSAASVTITDLDDEGEPSARPESRNELDEDPDCSARSSSRNDKENTRFPTFEGPVSSSEVERDSSIKVSCLPPARVAVPGGHRIAAVACGLHHTVLLTEHGDVFTFGSNQYGQLGAGDISVHHRIVRVRVPRAGGVAAGSNHTAVLTREGELYTFGSYQKGALGRPRQDEPPRTDRSPIWYATPGRVPRLGPRHSCKAVWVSASGDQTFVQVSQALIKTDTLFSSTITANNNTIIILPNRPEHTFKCITINKMDGTCNTWTGSEQVDFVNTLASLDPLYDVLWCYQPQMRVMKCYNIVAFDSHKLQKCCNDAGDPDGFFAEDEAIEYPNYGSMKRLEDFKNLENFDLSCSNEDRPTDNVALSNVSVLNQELAIPSAPGCSVTRMHAALHLLGCLDSLTYAHDIKLSQVECKRESSSSPIVPVKEDFLTVSRFESHGGGWGYSGHSVEAIRFMCDTDILLGGVGLFGGRGDYTAKIKLYDIGMEGGDQEGDGELMAESDEIVYECPPRDRFPVMFDSPISLIANRWYVAWACISGPSSDCGSSGQAMVINDEIGFHFKTSKKSNNGTDVNAGQIPCLLYNTVCPDQGFSLKSIDIGDPIIILSKNLSRKVTVPCFRSLITLLQWSWDTFKAIILETNGLVPINYQKLTVMKHQKRLVYVIKACLRLVKSYINEIYPQNNRKRNSHEYMSYFDAIADVRNLIQSIMADPTPTCSKLPRKPGKVKTHRVCYVQFALDLTSSILKEAHDTITACFHAFFPTPTLKWNHLCSMLYNVKDGVVPPSQVRELTSTCAAMCASRSLRDVLQYVVPVTQSYINSNENRRPESKQVVKEVPSKSATVPRSSHAQKPPPIPPRASNRDTPKQPEAAEVKPPNHTEWHLLDVIPRLLDIVMIPIKQQMMTRQCGQPHDHGEIKQHDKLAEYCCKLTARIVAELSTSATNIREDVDSNTVKNLVTPSRFMRVNQTRAWNTGNGSPDAICFTVDRPGVTLAGVCVYGGLGNYEYSLELLHDVRLRSTADEANPTHCWVSVEIAHGAYCGGDLQHDMVQLKFDRPVPLKEDLRYAIRLCNHGGRTANGDCGLPSVKGPDGTMFRFASCSLSFNGTTLARGQIPCLIYYGSSKTLSNSSESTDSLITALRAITLRVASIVMERGAELFCTLRNELTAEDLRRNASVLQSSPAIHILIPYTLANLEGVDDSKSVIKLLEMIHKLLPHVAAMNLLVPVMEEISTTTAHYYSWVESEHPYKQASVTNMRVLFPPNVSWVVLEMDPRSITAQPEDSLTVYAVAGNPKHRCHCANEVRVSDPPFRKVYKRLVQLSNDGEVEEIGSEGEGDGVCMHYNCTYVSVTPRLANSASDWPQKGLLIPGNEVIFSLETASDYLTEYNKSNNEDNRFGFRCLCVGYEDTPLTTLRQGLVALEMELVYAGAACASKLLAPDLEIPPLSFSTLVEVQVHAMLGGSPVGEGEIPQDGSEALLLSRGLELSSPPSIHQVLDGQPLLRRCVSTERQFLTDFVAGAESTAGGRLARWLAPTSRVEPSKCELKAPTQPVRPSARLTLPILVRDQYGENVASPSMKVEVVVQKLNASSSRASNADAHRIKVPDVPYQPTVRDTMSFHAISMMKAYQNFSFEELRLASESWGDGGAIGGTFVHNGRIPAERLPVRENPDGSYVAMWTPRFAGAYIFRCTLDDYPASQEVTIEVAESIMDGPSERGVQAGGTLPSTPPTKLRRFAARFSAGLRVRASPSLQAEELGRIPSGANMGFVEEVVNKDGTWVRLSEESVRAYTDGVTEVAWCLQHHRHLDRALLIPVEPTTPPPPQQAELSANWSGYGDPQGDMHSWSQDEDESVLTGKLSEITCIDDRNFPYGQLQPDASQFMCAGVAEPSKRGRIFRADVSATSSSASSPKRIQRRSNGNSDEWWSPIKQRFGDNGGDGNVILETEIEPEPNPATEARSSRLAQTGTQTSPERSEESTAMQLYIGLAKQEQQGRLSPKSMARERLASRARAYKRANSPPPPLPSRAAPAPPPPRKHALSPAQGECLRAIFAALLWHEGIVHDAIACAAFLKFHPQLPKQGARVVTRQAHDVTHARHQRHSVEVSNAGHYLKIHPSTLEALTRSGVEASTSRMRKTEIDIAIREEDQQGTSNDTAGSSRSVVNVLPPALRALVALWDALYDADQLASATDKLKKDEKNENEEARSYSGIRRKREWNVKGGKTPYAVHCDLCGGSSVPPPLASHMRHAHPGCHAPTTKGFDRTGTYLSADPPAGQEDLPPSQCGQLAQSYQLWYMFCEKCHDKSIKVASSIRQTRAKCIADIAHYDRSDQPLTMDHYTMKDNAVFLLDLAPLTNSEPMSLSAWHDSTSRSPPTPPGSVWQPAPPFQCLPALGAAPRTYATSDAARYHSLGRPPPPAVAPLSSFGALENNSGSNWPRVHRSVSMGQAGGHDLANAARPPLERNTPMEQDTLSGAGSSLLSQPSASLRRLISCGEWTAGCSLSAFEAPRVDADALMNSPVMSFILAKRDLHAHRQKMDAAVRINTVRQYAFEAMNWLLRSATQPTCVHDVMWWFCNALDKFARIVPPPLAVDDNKENAANENTRGVIPTASASAICPGGRSARGARAAFHAFLGSVSALAPSLPPASAAGLQAVRCWAVHYSPHDRSFLHRSQVFSVISKILSHSEDEVYEEGMLGAIHESFHSILSKECYVWNCPDVTGWCDISVSSRQGMAGALTDGSTETFWESGDEDRNKAKWIQMTYPGGTADDRPHILCVHLDNTRDTVNKTLLVSFLYSGGSSEMFHMQDVEVDPKAATWLCYTMPRVSSASVRVRCELRGPEPAVRVRQVRVLGAPGPHAAAAGTASQALHAMSEADTLRVFRLLTSQVFGKLLDWDRSGSESGAEGATAAEDGATVDDSDLREHVVGILFAGHKLTTLQRQVMTHIVCAIGCEAARVRDDWETALLCAEAAERAAVEQPARPPPHQQDNYCFEMLSLLLALSGSAVGRAHLAQRTELLADLLALFHTGSDRVQRQVISLLRRMITEIPPQKMLAAVNYGSEKNSRVTLLDHLVCYLGKAITLQVKVKGASSMSQASVMMGNSVIQAPPATWFMRGETTKKHAHLVAKLLSDMAEDKVSPAWGLETRQALANYVSQVAQMPEVDRRPIRSVATPTVWVALAALCICEQSYVELINGSPEGRESRRGEADGRSHCANHDDGSTAAVIDCRTCGPLCAECDRFLHLNRAARSHHRQICKEEESAIRIDIHEGCGRAKLFWLLLLVDRRTLKALAEFRGLEGGVCDNPGGESSNMLTGAVGLTGMCRFCGTRGNSGLLAIGNVCADQQCQDHGKEACTRVLPCTHPCGGVRGERDCLPCLFGCAGGPDVTPLRQDADDMCMICFTDPLQAAPAIQLKCGHVFHLHCCKKVLANKWIGPRITFSFSQCPICKEDICHWTLEELLAPIRRLYEEVKRKALMRLEYEGLALAGGARGRVLPDPATYAMERYAYYVCHNCDKAYFGGLARCEAETSGWWEPAELICGACSDVAGARNCPKHGADFLEYKCRYCCSVAVFFCFGTSHFCNACHDDFQRVTNIPKLQLPQCPAGPKGEQLPGSSEECPLHVQHPPTGEEFALGCGVCRHAQAF</sequence>
<dbReference type="GO" id="GO:0005886">
    <property type="term" value="C:plasma membrane"/>
    <property type="evidence" value="ECO:0007669"/>
    <property type="project" value="TreeGrafter"/>
</dbReference>
<dbReference type="GO" id="GO:0099174">
    <property type="term" value="P:regulation of presynapse organization"/>
    <property type="evidence" value="ECO:0007669"/>
    <property type="project" value="UniProtKB-ARBA"/>
</dbReference>
<dbReference type="InParanoid" id="A0A7E5WN30"/>
<dbReference type="GO" id="GO:0008582">
    <property type="term" value="P:regulation of synaptic assembly at neuromuscular junction"/>
    <property type="evidence" value="ECO:0007669"/>
    <property type="project" value="TreeGrafter"/>
</dbReference>
<dbReference type="GO" id="GO:0007411">
    <property type="term" value="P:axon guidance"/>
    <property type="evidence" value="ECO:0007669"/>
    <property type="project" value="TreeGrafter"/>
</dbReference>
<feature type="compositionally biased region" description="Pro residues" evidence="15">
    <location>
        <begin position="3123"/>
        <end position="3134"/>
    </location>
</feature>
<proteinExistence type="inferred from homology"/>
<dbReference type="Gene3D" id="2.60.120.820">
    <property type="entry name" value="PHR domain"/>
    <property type="match status" value="2"/>
</dbReference>
<feature type="compositionally biased region" description="Pro residues" evidence="15">
    <location>
        <begin position="2771"/>
        <end position="2786"/>
    </location>
</feature>
<protein>
    <recommendedName>
        <fullName evidence="5">RCR-type E3 ubiquitin transferase</fullName>
        <ecNumber evidence="5">2.3.2.33</ecNumber>
    </recommendedName>
</protein>
<dbReference type="OrthoDB" id="6050183at2759"/>
<evidence type="ECO:0000256" key="5">
    <source>
        <dbReference type="ARBA" id="ARBA00012249"/>
    </source>
</evidence>
<keyword evidence="18" id="KW-1185">Reference proteome</keyword>
<dbReference type="GO" id="GO:0016567">
    <property type="term" value="P:protein ubiquitination"/>
    <property type="evidence" value="ECO:0007669"/>
    <property type="project" value="UniProtKB-UniPathway"/>
</dbReference>
<feature type="region of interest" description="Disordered" evidence="15">
    <location>
        <begin position="1580"/>
        <end position="1635"/>
    </location>
</feature>
<dbReference type="Pfam" id="PF08005">
    <property type="entry name" value="PHR"/>
    <property type="match status" value="2"/>
</dbReference>
<evidence type="ECO:0000256" key="6">
    <source>
        <dbReference type="ARBA" id="ARBA00022679"/>
    </source>
</evidence>
<gene>
    <name evidence="19" type="primary">LOC113504190</name>
</gene>
<dbReference type="GO" id="GO:0005634">
    <property type="term" value="C:nucleus"/>
    <property type="evidence" value="ECO:0007669"/>
    <property type="project" value="TreeGrafter"/>
</dbReference>
<feature type="repeat" description="RCC1" evidence="14">
    <location>
        <begin position="865"/>
        <end position="913"/>
    </location>
</feature>
<reference evidence="19" key="1">
    <citation type="submission" date="2025-08" db="UniProtKB">
        <authorList>
            <consortium name="RefSeq"/>
        </authorList>
    </citation>
    <scope>IDENTIFICATION</scope>
</reference>
<evidence type="ECO:0000259" key="16">
    <source>
        <dbReference type="PROSITE" id="PS50089"/>
    </source>
</evidence>
<evidence type="ECO:0000256" key="1">
    <source>
        <dbReference type="ARBA" id="ARBA00000333"/>
    </source>
</evidence>
<evidence type="ECO:0000256" key="4">
    <source>
        <dbReference type="ARBA" id="ARBA00005415"/>
    </source>
</evidence>
<keyword evidence="11" id="KW-0862">Zinc</keyword>
<feature type="region of interest" description="Disordered" evidence="15">
    <location>
        <begin position="3110"/>
        <end position="3134"/>
    </location>
</feature>
<feature type="compositionally biased region" description="Polar residues" evidence="15">
    <location>
        <begin position="2715"/>
        <end position="2725"/>
    </location>
</feature>
<feature type="compositionally biased region" description="Polar residues" evidence="15">
    <location>
        <begin position="1597"/>
        <end position="1607"/>
    </location>
</feature>
<feature type="domain" description="DOC" evidence="17">
    <location>
        <begin position="3444"/>
        <end position="3627"/>
    </location>
</feature>
<dbReference type="SUPFAM" id="SSF50985">
    <property type="entry name" value="RCC1/BLIP-II"/>
    <property type="match status" value="1"/>
</dbReference>
<dbReference type="Proteomes" id="UP000322000">
    <property type="component" value="Chromosome 21"/>
</dbReference>
<keyword evidence="8" id="KW-0677">Repeat</keyword>
<evidence type="ECO:0000313" key="19">
    <source>
        <dbReference type="RefSeq" id="XP_026742160.1"/>
    </source>
</evidence>
<evidence type="ECO:0000259" key="17">
    <source>
        <dbReference type="PROSITE" id="PS51284"/>
    </source>
</evidence>
<dbReference type="UniPathway" id="UPA00143"/>
<dbReference type="GO" id="GO:0061630">
    <property type="term" value="F:ubiquitin protein ligase activity"/>
    <property type="evidence" value="ECO:0007669"/>
    <property type="project" value="UniProtKB-EC"/>
</dbReference>
<dbReference type="SUPFAM" id="SSF49785">
    <property type="entry name" value="Galactose-binding domain-like"/>
    <property type="match status" value="1"/>
</dbReference>
<dbReference type="InterPro" id="IPR009091">
    <property type="entry name" value="RCC1/BLIP-II"/>
</dbReference>
<organism evidence="18 19">
    <name type="scientific">Trichoplusia ni</name>
    <name type="common">Cabbage looper</name>
    <dbReference type="NCBI Taxonomy" id="7111"/>
    <lineage>
        <taxon>Eukaryota</taxon>
        <taxon>Metazoa</taxon>
        <taxon>Ecdysozoa</taxon>
        <taxon>Arthropoda</taxon>
        <taxon>Hexapoda</taxon>
        <taxon>Insecta</taxon>
        <taxon>Pterygota</taxon>
        <taxon>Neoptera</taxon>
        <taxon>Endopterygota</taxon>
        <taxon>Lepidoptera</taxon>
        <taxon>Glossata</taxon>
        <taxon>Ditrysia</taxon>
        <taxon>Noctuoidea</taxon>
        <taxon>Noctuidae</taxon>
        <taxon>Plusiinae</taxon>
        <taxon>Trichoplusia</taxon>
    </lineage>
</organism>
<dbReference type="InterPro" id="IPR000408">
    <property type="entry name" value="Reg_chr_condens"/>
</dbReference>
<dbReference type="KEGG" id="tnl:113504190"/>
<evidence type="ECO:0000256" key="13">
    <source>
        <dbReference type="PROSITE-ProRule" id="PRU00175"/>
    </source>
</evidence>
<dbReference type="Gene3D" id="2.130.10.30">
    <property type="entry name" value="Regulator of chromosome condensation 1/beta-lactamase-inhibitor protein II"/>
    <property type="match status" value="2"/>
</dbReference>
<comment type="subcellular location">
    <subcellularLocation>
        <location evidence="2">Cell projection</location>
        <location evidence="2">Axon</location>
    </subcellularLocation>
</comment>
<dbReference type="InterPro" id="IPR001841">
    <property type="entry name" value="Znf_RING"/>
</dbReference>
<evidence type="ECO:0000256" key="14">
    <source>
        <dbReference type="PROSITE-ProRule" id="PRU00235"/>
    </source>
</evidence>
<dbReference type="PANTHER" id="PTHR45943">
    <property type="entry name" value="E3 UBIQUITIN-PROTEIN LIGASE MYCBP2"/>
    <property type="match status" value="1"/>
</dbReference>
<accession>A0A7E5WN30</accession>
<feature type="repeat" description="RCC1" evidence="14">
    <location>
        <begin position="914"/>
        <end position="978"/>
    </location>
</feature>
<feature type="region of interest" description="Disordered" evidence="15">
    <location>
        <begin position="3186"/>
        <end position="3229"/>
    </location>
</feature>
<keyword evidence="6" id="KW-0808">Transferase</keyword>
<dbReference type="PANTHER" id="PTHR45943:SF1">
    <property type="entry name" value="E3 UBIQUITIN-PROTEIN LIGASE MYCBP2"/>
    <property type="match status" value="1"/>
</dbReference>
<name>A0A7E5WN30_TRINI</name>
<keyword evidence="9 13" id="KW-0863">Zinc-finger</keyword>
<dbReference type="CDD" id="cd19799">
    <property type="entry name" value="Bbox2_MYCBP2"/>
    <property type="match status" value="1"/>
</dbReference>
<feature type="domain" description="RING-type" evidence="16">
    <location>
        <begin position="4145"/>
        <end position="4196"/>
    </location>
</feature>
<evidence type="ECO:0000256" key="9">
    <source>
        <dbReference type="ARBA" id="ARBA00022771"/>
    </source>
</evidence>
<dbReference type="Gene3D" id="3.30.40.10">
    <property type="entry name" value="Zinc/RING finger domain, C3HC4 (zinc finger)"/>
    <property type="match status" value="1"/>
</dbReference>
<dbReference type="Gene3D" id="2.60.120.260">
    <property type="entry name" value="Galactose-binding domain-like"/>
    <property type="match status" value="1"/>
</dbReference>
<evidence type="ECO:0000256" key="7">
    <source>
        <dbReference type="ARBA" id="ARBA00022723"/>
    </source>
</evidence>
<dbReference type="PRINTS" id="PR00633">
    <property type="entry name" value="RCCNDNSATION"/>
</dbReference>
<dbReference type="Pfam" id="PF13540">
    <property type="entry name" value="RCC1_2"/>
    <property type="match status" value="3"/>
</dbReference>
<dbReference type="InterPro" id="IPR012983">
    <property type="entry name" value="PHR"/>
</dbReference>
<evidence type="ECO:0000313" key="18">
    <source>
        <dbReference type="Proteomes" id="UP000322000"/>
    </source>
</evidence>
<dbReference type="EC" id="2.3.2.33" evidence="5"/>
<evidence type="ECO:0000256" key="2">
    <source>
        <dbReference type="ARBA" id="ARBA00004489"/>
    </source>
</evidence>
<dbReference type="GO" id="GO:0030424">
    <property type="term" value="C:axon"/>
    <property type="evidence" value="ECO:0007669"/>
    <property type="project" value="UniProtKB-SubCell"/>
</dbReference>
<comment type="catalytic activity">
    <reaction evidence="1">
        <text>[E2 ubiquitin-conjugating enzyme]-S-ubiquitinyl-L-cysteine + [acceptor protein]-L-threonine = [E2 ubiquitin-conjugating enzyme]-L-cysteine + [acceptor protein]-3-O-ubiquitinyl-L-threonine.</text>
        <dbReference type="EC" id="2.3.2.33"/>
    </reaction>
</comment>
<dbReference type="InterPro" id="IPR013083">
    <property type="entry name" value="Znf_RING/FYVE/PHD"/>
</dbReference>
<evidence type="ECO:0000256" key="12">
    <source>
        <dbReference type="ARBA" id="ARBA00023273"/>
    </source>
</evidence>
<evidence type="ECO:0000256" key="3">
    <source>
        <dbReference type="ARBA" id="ARBA00004906"/>
    </source>
</evidence>
<dbReference type="GeneID" id="113504190"/>
<evidence type="ECO:0000256" key="15">
    <source>
        <dbReference type="SAM" id="MobiDB-lite"/>
    </source>
</evidence>
<dbReference type="SUPFAM" id="SSF57850">
    <property type="entry name" value="RING/U-box"/>
    <property type="match status" value="1"/>
</dbReference>